<evidence type="ECO:0000313" key="2">
    <source>
        <dbReference type="Proteomes" id="UP001206925"/>
    </source>
</evidence>
<feature type="non-terminal residue" evidence="1">
    <location>
        <position position="133"/>
    </location>
</feature>
<accession>A0AAD5BTQ4</accession>
<dbReference type="AlphaFoldDB" id="A0AAD5BTQ4"/>
<dbReference type="EMBL" id="JAMZMK010011023">
    <property type="protein sequence ID" value="KAI7729292.1"/>
    <property type="molecule type" value="Genomic_DNA"/>
</dbReference>
<dbReference type="Proteomes" id="UP001206925">
    <property type="component" value="Unassembled WGS sequence"/>
</dbReference>
<evidence type="ECO:0000313" key="1">
    <source>
        <dbReference type="EMBL" id="KAI7729292.1"/>
    </source>
</evidence>
<protein>
    <submittedName>
        <fullName evidence="1">Uncharacterized protein</fullName>
    </submittedName>
</protein>
<reference evidence="1" key="1">
    <citation type="submission" date="2022-06" db="EMBL/GenBank/DDBJ databases">
        <title>Uncovering the hologenomic basis of an extraordinary plant invasion.</title>
        <authorList>
            <person name="Bieker V.C."/>
            <person name="Martin M.D."/>
            <person name="Gilbert T."/>
            <person name="Hodgins K."/>
            <person name="Battlay P."/>
            <person name="Petersen B."/>
            <person name="Wilson J."/>
        </authorList>
    </citation>
    <scope>NUCLEOTIDE SEQUENCE</scope>
    <source>
        <strain evidence="1">AA19_3_7</strain>
        <tissue evidence="1">Leaf</tissue>
    </source>
</reference>
<gene>
    <name evidence="1" type="ORF">M8C21_001323</name>
</gene>
<comment type="caution">
    <text evidence="1">The sequence shown here is derived from an EMBL/GenBank/DDBJ whole genome shotgun (WGS) entry which is preliminary data.</text>
</comment>
<name>A0AAD5BTQ4_AMBAR</name>
<keyword evidence="2" id="KW-1185">Reference proteome</keyword>
<proteinExistence type="predicted"/>
<sequence>NKIEYSEKLERERSRDERQIRGDDRLAAVCAQLIGPHLSYTTRQAFLPFLYSPDDYRMTESVQAPHPYHYMYQHLSSGINYDFFCLGTNGFYTLCKTNVGNTVAQRRRQNADVRSIDMVILGGRPSILLFQHQ</sequence>
<organism evidence="1 2">
    <name type="scientific">Ambrosia artemisiifolia</name>
    <name type="common">Common ragweed</name>
    <dbReference type="NCBI Taxonomy" id="4212"/>
    <lineage>
        <taxon>Eukaryota</taxon>
        <taxon>Viridiplantae</taxon>
        <taxon>Streptophyta</taxon>
        <taxon>Embryophyta</taxon>
        <taxon>Tracheophyta</taxon>
        <taxon>Spermatophyta</taxon>
        <taxon>Magnoliopsida</taxon>
        <taxon>eudicotyledons</taxon>
        <taxon>Gunneridae</taxon>
        <taxon>Pentapetalae</taxon>
        <taxon>asterids</taxon>
        <taxon>campanulids</taxon>
        <taxon>Asterales</taxon>
        <taxon>Asteraceae</taxon>
        <taxon>Asteroideae</taxon>
        <taxon>Heliantheae alliance</taxon>
        <taxon>Heliantheae</taxon>
        <taxon>Ambrosia</taxon>
    </lineage>
</organism>